<dbReference type="Gene3D" id="3.30.420.10">
    <property type="entry name" value="Ribonuclease H-like superfamily/Ribonuclease H"/>
    <property type="match status" value="1"/>
</dbReference>
<dbReference type="CDD" id="cd06133">
    <property type="entry name" value="ERI-1_3'hExo_like"/>
    <property type="match status" value="1"/>
</dbReference>
<keyword evidence="1" id="KW-0540">Nuclease</keyword>
<dbReference type="GO" id="GO:0000175">
    <property type="term" value="F:3'-5'-RNA exonuclease activity"/>
    <property type="evidence" value="ECO:0007669"/>
    <property type="project" value="InterPro"/>
</dbReference>
<dbReference type="Proteomes" id="UP001378592">
    <property type="component" value="Unassembled WGS sequence"/>
</dbReference>
<organism evidence="5 6">
    <name type="scientific">Gryllus longicercus</name>
    <dbReference type="NCBI Taxonomy" id="2509291"/>
    <lineage>
        <taxon>Eukaryota</taxon>
        <taxon>Metazoa</taxon>
        <taxon>Ecdysozoa</taxon>
        <taxon>Arthropoda</taxon>
        <taxon>Hexapoda</taxon>
        <taxon>Insecta</taxon>
        <taxon>Pterygota</taxon>
        <taxon>Neoptera</taxon>
        <taxon>Polyneoptera</taxon>
        <taxon>Orthoptera</taxon>
        <taxon>Ensifera</taxon>
        <taxon>Gryllidea</taxon>
        <taxon>Grylloidea</taxon>
        <taxon>Gryllidae</taxon>
        <taxon>Gryllinae</taxon>
        <taxon>Gryllus</taxon>
    </lineage>
</organism>
<dbReference type="Pfam" id="PF00929">
    <property type="entry name" value="RNase_T"/>
    <property type="match status" value="1"/>
</dbReference>
<name>A0AAN9V6J9_9ORTH</name>
<feature type="domain" description="Exonuclease" evidence="4">
    <location>
        <begin position="28"/>
        <end position="211"/>
    </location>
</feature>
<keyword evidence="2" id="KW-0378">Hydrolase</keyword>
<dbReference type="SMART" id="SM00479">
    <property type="entry name" value="EXOIII"/>
    <property type="match status" value="1"/>
</dbReference>
<evidence type="ECO:0000256" key="1">
    <source>
        <dbReference type="ARBA" id="ARBA00022722"/>
    </source>
</evidence>
<dbReference type="InterPro" id="IPR012337">
    <property type="entry name" value="RNaseH-like_sf"/>
</dbReference>
<dbReference type="GO" id="GO:0003676">
    <property type="term" value="F:nucleic acid binding"/>
    <property type="evidence" value="ECO:0007669"/>
    <property type="project" value="InterPro"/>
</dbReference>
<dbReference type="InterPro" id="IPR051274">
    <property type="entry name" value="3-5_Exoribonuclease"/>
</dbReference>
<reference evidence="5 6" key="1">
    <citation type="submission" date="2024-03" db="EMBL/GenBank/DDBJ databases">
        <title>The genome assembly and annotation of the cricket Gryllus longicercus Weissman &amp; Gray.</title>
        <authorList>
            <person name="Szrajer S."/>
            <person name="Gray D."/>
            <person name="Ylla G."/>
        </authorList>
    </citation>
    <scope>NUCLEOTIDE SEQUENCE [LARGE SCALE GENOMIC DNA]</scope>
    <source>
        <strain evidence="5">DAG 2021-001</strain>
        <tissue evidence="5">Whole body minus gut</tissue>
    </source>
</reference>
<comment type="caution">
    <text evidence="5">The sequence shown here is derived from an EMBL/GenBank/DDBJ whole genome shotgun (WGS) entry which is preliminary data.</text>
</comment>
<keyword evidence="3" id="KW-0269">Exonuclease</keyword>
<evidence type="ECO:0000256" key="2">
    <source>
        <dbReference type="ARBA" id="ARBA00022801"/>
    </source>
</evidence>
<dbReference type="PANTHER" id="PTHR23044">
    <property type="entry name" value="3'-5' EXONUCLEASE ERI1-RELATED"/>
    <property type="match status" value="1"/>
</dbReference>
<keyword evidence="6" id="KW-1185">Reference proteome</keyword>
<dbReference type="EMBL" id="JAZDUA010000653">
    <property type="protein sequence ID" value="KAK7790229.1"/>
    <property type="molecule type" value="Genomic_DNA"/>
</dbReference>
<evidence type="ECO:0000259" key="4">
    <source>
        <dbReference type="SMART" id="SM00479"/>
    </source>
</evidence>
<evidence type="ECO:0000256" key="3">
    <source>
        <dbReference type="ARBA" id="ARBA00022839"/>
    </source>
</evidence>
<dbReference type="InterPro" id="IPR047201">
    <property type="entry name" value="ERI-1_3'hExo-like"/>
</dbReference>
<gene>
    <name evidence="5" type="ORF">R5R35_014537</name>
</gene>
<dbReference type="InterPro" id="IPR013520">
    <property type="entry name" value="Ribonucl_H"/>
</dbReference>
<sequence>MPVKSTSANTLSFWRFSKRMMRPQQYKQFLVLDFEATCERGAQIVPQEIIEFPCLKVNASSLEVESVFHHYVRPTKPLTSFCTELTGITQEMVDDAPEFAEVFHSFLQWGEEQHMWDLPRQTIIVTCGDWDLRIMLPNQCQQSNLTIPVFAKQWINIKKVFAHVMNFYPKKDLTDMMRILKLPLQGRLHSGIDDCRNIHTVMCEMIKRGCVLQATSYLDG</sequence>
<protein>
    <recommendedName>
        <fullName evidence="4">Exonuclease domain-containing protein</fullName>
    </recommendedName>
</protein>
<dbReference type="PANTHER" id="PTHR23044:SF61">
    <property type="entry name" value="3'-5' EXORIBONUCLEASE 1-RELATED"/>
    <property type="match status" value="1"/>
</dbReference>
<evidence type="ECO:0000313" key="6">
    <source>
        <dbReference type="Proteomes" id="UP001378592"/>
    </source>
</evidence>
<dbReference type="SUPFAM" id="SSF53098">
    <property type="entry name" value="Ribonuclease H-like"/>
    <property type="match status" value="1"/>
</dbReference>
<dbReference type="InterPro" id="IPR036397">
    <property type="entry name" value="RNaseH_sf"/>
</dbReference>
<accession>A0AAN9V6J9</accession>
<evidence type="ECO:0000313" key="5">
    <source>
        <dbReference type="EMBL" id="KAK7790229.1"/>
    </source>
</evidence>
<proteinExistence type="predicted"/>
<dbReference type="AlphaFoldDB" id="A0AAN9V6J9"/>